<accession>A0A9X9Q6S7</accession>
<dbReference type="AlphaFoldDB" id="A0A9X9Q6S7"/>
<proteinExistence type="predicted"/>
<comment type="caution">
    <text evidence="2">The sequence shown here is derived from an EMBL/GenBank/DDBJ whole genome shotgun (WGS) entry which is preliminary data.</text>
</comment>
<reference evidence="2 3" key="1">
    <citation type="submission" date="2018-10" db="EMBL/GenBank/DDBJ databases">
        <authorList>
            <person name="Ekblom R."/>
            <person name="Jareborg N."/>
        </authorList>
    </citation>
    <scope>NUCLEOTIDE SEQUENCE [LARGE SCALE GENOMIC DNA]</scope>
    <source>
        <tissue evidence="2">Muscle</tissue>
    </source>
</reference>
<organism evidence="2 3">
    <name type="scientific">Gulo gulo</name>
    <name type="common">Wolverine</name>
    <name type="synonym">Gluton</name>
    <dbReference type="NCBI Taxonomy" id="48420"/>
    <lineage>
        <taxon>Eukaryota</taxon>
        <taxon>Metazoa</taxon>
        <taxon>Chordata</taxon>
        <taxon>Craniata</taxon>
        <taxon>Vertebrata</taxon>
        <taxon>Euteleostomi</taxon>
        <taxon>Mammalia</taxon>
        <taxon>Eutheria</taxon>
        <taxon>Laurasiatheria</taxon>
        <taxon>Carnivora</taxon>
        <taxon>Caniformia</taxon>
        <taxon>Musteloidea</taxon>
        <taxon>Mustelidae</taxon>
        <taxon>Guloninae</taxon>
        <taxon>Gulo</taxon>
    </lineage>
</organism>
<feature type="compositionally biased region" description="Polar residues" evidence="1">
    <location>
        <begin position="1"/>
        <end position="11"/>
    </location>
</feature>
<gene>
    <name evidence="2" type="ORF">BN2614_LOCUS3</name>
</gene>
<keyword evidence="3" id="KW-1185">Reference proteome</keyword>
<evidence type="ECO:0000313" key="2">
    <source>
        <dbReference type="EMBL" id="VCX36797.1"/>
    </source>
</evidence>
<evidence type="ECO:0000256" key="1">
    <source>
        <dbReference type="SAM" id="MobiDB-lite"/>
    </source>
</evidence>
<dbReference type="EMBL" id="CYRY02042835">
    <property type="protein sequence ID" value="VCX36797.1"/>
    <property type="molecule type" value="Genomic_DNA"/>
</dbReference>
<protein>
    <submittedName>
        <fullName evidence="2">Uncharacterized protein</fullName>
    </submittedName>
</protein>
<evidence type="ECO:0000313" key="3">
    <source>
        <dbReference type="Proteomes" id="UP000269945"/>
    </source>
</evidence>
<feature type="region of interest" description="Disordered" evidence="1">
    <location>
        <begin position="1"/>
        <end position="95"/>
    </location>
</feature>
<feature type="non-terminal residue" evidence="2">
    <location>
        <position position="1"/>
    </location>
</feature>
<dbReference type="Proteomes" id="UP000269945">
    <property type="component" value="Unassembled WGS sequence"/>
</dbReference>
<feature type="non-terminal residue" evidence="2">
    <location>
        <position position="95"/>
    </location>
</feature>
<name>A0A9X9Q6S7_GULGU</name>
<sequence>RGSAAGTQRSTAGPERGRSGDSAGTARGQRGGAAGPERGRSGDAAGTARRQSGDAAGTARGRSGDAAGTDGLAARAGPEPAGPGGVRGARRAVGA</sequence>